<dbReference type="Proteomes" id="UP000001026">
    <property type="component" value="Chromosome"/>
</dbReference>
<dbReference type="STRING" id="59919.PMM1952"/>
<dbReference type="HOGENOM" id="CLU_3065044_0_0_3"/>
<evidence type="ECO:0000313" key="1">
    <source>
        <dbReference type="EMBL" id="CAP16457.1"/>
    </source>
</evidence>
<reference evidence="1 2" key="1">
    <citation type="journal article" date="2003" name="Nature">
        <title>Genome divergence in two Prochlorococcus ecotypes reflects oceanic niche differentiation.</title>
        <authorList>
            <person name="Rocap G."/>
            <person name="Larimer F.W."/>
            <person name="Lamerdin J.E."/>
            <person name="Malfatti S."/>
            <person name="Chain P."/>
            <person name="Ahlgren N.A."/>
            <person name="Arellano A."/>
            <person name="Coleman M."/>
            <person name="Hauser L."/>
            <person name="Hess W.R."/>
            <person name="Johnson Z.I."/>
            <person name="Land M.L."/>
            <person name="Lindell D."/>
            <person name="Post A.F."/>
            <person name="Regala W."/>
            <person name="Shah M."/>
            <person name="Shaw S.L."/>
            <person name="Steglich C."/>
            <person name="Sullivan M.B."/>
            <person name="Ting C.S."/>
            <person name="Tolonen A."/>
            <person name="Webb E.A."/>
            <person name="Zinser E.R."/>
            <person name="Chisholm S.W."/>
        </authorList>
    </citation>
    <scope>NUCLEOTIDE SEQUENCE [LARGE SCALE GENOMIC DNA]</scope>
    <source>
        <strain evidence="2">CCMP1986 / NIES-2087 / MED4</strain>
    </source>
</reference>
<name>A8WIG9_PROMP</name>
<gene>
    <name evidence="1" type="ordered locus">PMM1952</name>
</gene>
<accession>A8WIG9</accession>
<proteinExistence type="predicted"/>
<sequence>MDRYKIMSKKLRFFSDLLARAVNEIEYKNVLKKLKKQDLIADVDDQRSHHFYS</sequence>
<evidence type="ECO:0000313" key="2">
    <source>
        <dbReference type="Proteomes" id="UP000001026"/>
    </source>
</evidence>
<organism evidence="1 2">
    <name type="scientific">Prochlorococcus marinus subsp. pastoris (strain CCMP1986 / NIES-2087 / MED4)</name>
    <dbReference type="NCBI Taxonomy" id="59919"/>
    <lineage>
        <taxon>Bacteria</taxon>
        <taxon>Bacillati</taxon>
        <taxon>Cyanobacteriota</taxon>
        <taxon>Cyanophyceae</taxon>
        <taxon>Synechococcales</taxon>
        <taxon>Prochlorococcaceae</taxon>
        <taxon>Prochlorococcus</taxon>
    </lineage>
</organism>
<dbReference type="KEGG" id="pmm:PMM1952"/>
<dbReference type="AlphaFoldDB" id="A8WIG9"/>
<dbReference type="EMBL" id="BX548174">
    <property type="protein sequence ID" value="CAP16457.1"/>
    <property type="molecule type" value="Genomic_DNA"/>
</dbReference>
<protein>
    <submittedName>
        <fullName evidence="1">Uncharacterized protein</fullName>
    </submittedName>
</protein>